<gene>
    <name evidence="8" type="ORF">CLO192961_LOCUS158243</name>
</gene>
<dbReference type="SUPFAM" id="SSF103473">
    <property type="entry name" value="MFS general substrate transporter"/>
    <property type="match status" value="1"/>
</dbReference>
<dbReference type="PANTHER" id="PTHR23502:SF47">
    <property type="entry name" value="MAJOR FACILITATOR SUPERFAMILY (MFS) PROFILE DOMAIN-CONTAINING PROTEIN-RELATED"/>
    <property type="match status" value="1"/>
</dbReference>
<comment type="caution">
    <text evidence="8">The sequence shown here is derived from an EMBL/GenBank/DDBJ whole genome shotgun (WGS) entry which is preliminary data.</text>
</comment>
<proteinExistence type="predicted"/>
<feature type="transmembrane region" description="Helical" evidence="6">
    <location>
        <begin position="457"/>
        <end position="478"/>
    </location>
</feature>
<dbReference type="EMBL" id="CABFNS010000730">
    <property type="protein sequence ID" value="VUC25110.1"/>
    <property type="molecule type" value="Genomic_DNA"/>
</dbReference>
<keyword evidence="2 6" id="KW-0812">Transmembrane</keyword>
<keyword evidence="3 6" id="KW-1133">Transmembrane helix</keyword>
<protein>
    <recommendedName>
        <fullName evidence="7">Major facilitator superfamily (MFS) profile domain-containing protein</fullName>
    </recommendedName>
</protein>
<feature type="transmembrane region" description="Helical" evidence="6">
    <location>
        <begin position="114"/>
        <end position="132"/>
    </location>
</feature>
<comment type="subcellular location">
    <subcellularLocation>
        <location evidence="1">Membrane</location>
        <topology evidence="1">Multi-pass membrane protein</topology>
    </subcellularLocation>
</comment>
<evidence type="ECO:0000259" key="7">
    <source>
        <dbReference type="PROSITE" id="PS50850"/>
    </source>
</evidence>
<feature type="transmembrane region" description="Helical" evidence="6">
    <location>
        <begin position="423"/>
        <end position="445"/>
    </location>
</feature>
<keyword evidence="4 6" id="KW-0472">Membrane</keyword>
<dbReference type="Pfam" id="PF07690">
    <property type="entry name" value="MFS_1"/>
    <property type="match status" value="1"/>
</dbReference>
<dbReference type="PROSITE" id="PS50850">
    <property type="entry name" value="MFS"/>
    <property type="match status" value="1"/>
</dbReference>
<evidence type="ECO:0000256" key="1">
    <source>
        <dbReference type="ARBA" id="ARBA00004141"/>
    </source>
</evidence>
<feature type="compositionally biased region" description="Polar residues" evidence="5">
    <location>
        <begin position="15"/>
        <end position="27"/>
    </location>
</feature>
<dbReference type="Gene3D" id="1.20.1250.20">
    <property type="entry name" value="MFS general substrate transporter like domains"/>
    <property type="match status" value="1"/>
</dbReference>
<organism evidence="8 9">
    <name type="scientific">Bionectria ochroleuca</name>
    <name type="common">Gliocladium roseum</name>
    <dbReference type="NCBI Taxonomy" id="29856"/>
    <lineage>
        <taxon>Eukaryota</taxon>
        <taxon>Fungi</taxon>
        <taxon>Dikarya</taxon>
        <taxon>Ascomycota</taxon>
        <taxon>Pezizomycotina</taxon>
        <taxon>Sordariomycetes</taxon>
        <taxon>Hypocreomycetidae</taxon>
        <taxon>Hypocreales</taxon>
        <taxon>Bionectriaceae</taxon>
        <taxon>Clonostachys</taxon>
    </lineage>
</organism>
<evidence type="ECO:0000256" key="5">
    <source>
        <dbReference type="SAM" id="MobiDB-lite"/>
    </source>
</evidence>
<feature type="transmembrane region" description="Helical" evidence="6">
    <location>
        <begin position="51"/>
        <end position="75"/>
    </location>
</feature>
<feature type="domain" description="Major facilitator superfamily (MFS) profile" evidence="7">
    <location>
        <begin position="53"/>
        <end position="483"/>
    </location>
</feature>
<evidence type="ECO:0000256" key="4">
    <source>
        <dbReference type="ARBA" id="ARBA00023136"/>
    </source>
</evidence>
<dbReference type="InterPro" id="IPR036259">
    <property type="entry name" value="MFS_trans_sf"/>
</dbReference>
<dbReference type="InterPro" id="IPR020846">
    <property type="entry name" value="MFS_dom"/>
</dbReference>
<feature type="transmembrane region" description="Helical" evidence="6">
    <location>
        <begin position="364"/>
        <end position="384"/>
    </location>
</feature>
<dbReference type="Proteomes" id="UP000766486">
    <property type="component" value="Unassembled WGS sequence"/>
</dbReference>
<evidence type="ECO:0000313" key="8">
    <source>
        <dbReference type="EMBL" id="VUC25110.1"/>
    </source>
</evidence>
<feature type="transmembrane region" description="Helical" evidence="6">
    <location>
        <begin position="321"/>
        <end position="343"/>
    </location>
</feature>
<evidence type="ECO:0000256" key="6">
    <source>
        <dbReference type="SAM" id="Phobius"/>
    </source>
</evidence>
<keyword evidence="9" id="KW-1185">Reference proteome</keyword>
<feature type="transmembrane region" description="Helical" evidence="6">
    <location>
        <begin position="390"/>
        <end position="416"/>
    </location>
</feature>
<feature type="transmembrane region" description="Helical" evidence="6">
    <location>
        <begin position="87"/>
        <end position="107"/>
    </location>
</feature>
<reference evidence="8 9" key="1">
    <citation type="submission" date="2019-06" db="EMBL/GenBank/DDBJ databases">
        <authorList>
            <person name="Broberg M."/>
        </authorList>
    </citation>
    <scope>NUCLEOTIDE SEQUENCE [LARGE SCALE GENOMIC DNA]</scope>
</reference>
<evidence type="ECO:0000256" key="2">
    <source>
        <dbReference type="ARBA" id="ARBA00022692"/>
    </source>
</evidence>
<feature type="transmembrane region" description="Helical" evidence="6">
    <location>
        <begin position="177"/>
        <end position="201"/>
    </location>
</feature>
<feature type="transmembrane region" description="Helical" evidence="6">
    <location>
        <begin position="278"/>
        <end position="301"/>
    </location>
</feature>
<dbReference type="PANTHER" id="PTHR23502">
    <property type="entry name" value="MAJOR FACILITATOR SUPERFAMILY"/>
    <property type="match status" value="1"/>
</dbReference>
<accession>A0ABY6U284</accession>
<dbReference type="InterPro" id="IPR011701">
    <property type="entry name" value="MFS"/>
</dbReference>
<evidence type="ECO:0000256" key="3">
    <source>
        <dbReference type="ARBA" id="ARBA00022989"/>
    </source>
</evidence>
<sequence length="491" mass="53851">MASEPSGTMLELGNNGDNTSSASPTTQIEEDGLLDTKDPDHPRNWSTTAKVSFCAIVCAAVFGVSFASSILGPAASIIAHQYHVSEIIMQLGVSLFVAGFAAGPLVWGPFAEAFGNRITLIIGVILCGVWQIPLGVANNVPTILVSRFLAGCFGSSITTVGSGILADLYDPIPRGTILAFAAASINLGSSFAPIVASYLTIEHSWRWLAWIPLMYFGCLALVVLLFLRESDPCRILAARQKRGRQDESSDDEEHQATYSRSAVRQSHELVIKYLKKPILLFVQEPILIILTIYMSFVYGLLYLSYQLFPIAFRTRGWSTPAATLPFISVAIGLFSSVAVIAVFMNTWYKRKWLERGQVSTPEDCLPPMILGSVVLPPAIFWFGWTLDSHFISQLLAAGFIGLGLQLVFTVGVVYIVNVYRAHVVSAFAIHITVRSLVASTFPIWTQSMYLGLGFRNMTNVLGAFAALMLPFPLLFFFYGPRIRSWSRYSEG</sequence>
<name>A0ABY6U284_BIOOC</name>
<feature type="transmembrane region" description="Helical" evidence="6">
    <location>
        <begin position="144"/>
        <end position="165"/>
    </location>
</feature>
<evidence type="ECO:0000313" key="9">
    <source>
        <dbReference type="Proteomes" id="UP000766486"/>
    </source>
</evidence>
<feature type="transmembrane region" description="Helical" evidence="6">
    <location>
        <begin position="207"/>
        <end position="227"/>
    </location>
</feature>
<feature type="region of interest" description="Disordered" evidence="5">
    <location>
        <begin position="1"/>
        <end position="41"/>
    </location>
</feature>